<dbReference type="EMBL" id="JADIKK010000008">
    <property type="protein sequence ID" value="MFK2879417.1"/>
    <property type="molecule type" value="Genomic_DNA"/>
</dbReference>
<keyword evidence="3" id="KW-1185">Reference proteome</keyword>
<keyword evidence="1" id="KW-0732">Signal</keyword>
<comment type="caution">
    <text evidence="2">The sequence shown here is derived from an EMBL/GenBank/DDBJ whole genome shotgun (WGS) entry which is preliminary data.</text>
</comment>
<proteinExistence type="predicted"/>
<evidence type="ECO:0000256" key="1">
    <source>
        <dbReference type="SAM" id="SignalP"/>
    </source>
</evidence>
<feature type="signal peptide" evidence="1">
    <location>
        <begin position="1"/>
        <end position="29"/>
    </location>
</feature>
<evidence type="ECO:0000313" key="2">
    <source>
        <dbReference type="EMBL" id="MFK2879417.1"/>
    </source>
</evidence>
<dbReference type="Pfam" id="PF07617">
    <property type="entry name" value="DUF1579"/>
    <property type="match status" value="1"/>
</dbReference>
<sequence length="184" mass="19909">MRQRSLFRSLSAFIAVVAITGAAPFAAVAQQPAPAAHGLNWLVGNWNVRQSFWSDAAKAPAIDTGSAVFTSVLEGRHLRQDLAIASTKPFHGLGYLGYDDAASRYDSLWMDVNFGGVVIAHGDCSADGRNCTFRGAMSGAHGGAPVPVREVLEASDADHFSYAYYERHDGKEMLTVRLEYSRTK</sequence>
<dbReference type="InterPro" id="IPR011473">
    <property type="entry name" value="DUF1579"/>
</dbReference>
<dbReference type="RefSeq" id="WP_192159970.1">
    <property type="nucleotide sequence ID" value="NZ_JADIKK010000008.1"/>
</dbReference>
<accession>A0ABW8JAS0</accession>
<dbReference type="Proteomes" id="UP001620339">
    <property type="component" value="Unassembled WGS sequence"/>
</dbReference>
<protein>
    <submittedName>
        <fullName evidence="2">DUF1579 family protein</fullName>
    </submittedName>
</protein>
<organism evidence="2 3">
    <name type="scientific">Rhodanobacter hydrolyticus</name>
    <dbReference type="NCBI Taxonomy" id="2250595"/>
    <lineage>
        <taxon>Bacteria</taxon>
        <taxon>Pseudomonadati</taxon>
        <taxon>Pseudomonadota</taxon>
        <taxon>Gammaproteobacteria</taxon>
        <taxon>Lysobacterales</taxon>
        <taxon>Rhodanobacteraceae</taxon>
        <taxon>Rhodanobacter</taxon>
    </lineage>
</organism>
<reference evidence="2 3" key="1">
    <citation type="submission" date="2020-10" db="EMBL/GenBank/DDBJ databases">
        <title>Phylogeny of dyella-like bacteria.</title>
        <authorList>
            <person name="Fu J."/>
        </authorList>
    </citation>
    <scope>NUCLEOTIDE SEQUENCE [LARGE SCALE GENOMIC DNA]</scope>
    <source>
        <strain evidence="2 3">KACC 19113</strain>
    </source>
</reference>
<evidence type="ECO:0000313" key="3">
    <source>
        <dbReference type="Proteomes" id="UP001620339"/>
    </source>
</evidence>
<gene>
    <name evidence="2" type="ORF">ISP25_20290</name>
</gene>
<feature type="chain" id="PRO_5046874706" evidence="1">
    <location>
        <begin position="30"/>
        <end position="184"/>
    </location>
</feature>
<name>A0ABW8JAS0_9GAMM</name>